<dbReference type="InterPro" id="IPR003778">
    <property type="entry name" value="CT_A_B"/>
</dbReference>
<dbReference type="EMBL" id="JBAWTH010000025">
    <property type="protein sequence ID" value="KAL2286274.1"/>
    <property type="molecule type" value="Genomic_DNA"/>
</dbReference>
<reference evidence="12 13" key="1">
    <citation type="submission" date="2024-03" db="EMBL/GenBank/DDBJ databases">
        <title>A high-quality draft genome sequence of Diaporthe vaccinii, a causative agent of upright dieback and viscid rot disease in cranberry plants.</title>
        <authorList>
            <person name="Sarrasin M."/>
            <person name="Lang B.F."/>
            <person name="Burger G."/>
        </authorList>
    </citation>
    <scope>NUCLEOTIDE SEQUENCE [LARGE SCALE GENOMIC DNA]</scope>
    <source>
        <strain evidence="12 13">IS7</strain>
    </source>
</reference>
<dbReference type="PROSITE" id="PS50979">
    <property type="entry name" value="BC"/>
    <property type="match status" value="1"/>
</dbReference>
<feature type="compositionally biased region" description="Low complexity" evidence="8">
    <location>
        <begin position="1140"/>
        <end position="1149"/>
    </location>
</feature>
<dbReference type="PROSITE" id="PS00866">
    <property type="entry name" value="CPSASE_1"/>
    <property type="match status" value="1"/>
</dbReference>
<feature type="domain" description="ATP-grasp" evidence="10">
    <location>
        <begin position="129"/>
        <end position="327"/>
    </location>
</feature>
<feature type="domain" description="Biotin carboxylation" evidence="11">
    <location>
        <begin position="10"/>
        <end position="458"/>
    </location>
</feature>
<dbReference type="InterPro" id="IPR005481">
    <property type="entry name" value="BC-like_N"/>
</dbReference>
<dbReference type="Gene3D" id="3.30.470.20">
    <property type="entry name" value="ATP-grasp fold, B domain"/>
    <property type="match status" value="1"/>
</dbReference>
<dbReference type="NCBIfam" id="TIGR00724">
    <property type="entry name" value="urea_amlyse_rel"/>
    <property type="match status" value="1"/>
</dbReference>
<dbReference type="Pfam" id="PF02785">
    <property type="entry name" value="Biotin_carb_C"/>
    <property type="match status" value="1"/>
</dbReference>
<dbReference type="SMART" id="SM00878">
    <property type="entry name" value="Biotin_carb_C"/>
    <property type="match status" value="1"/>
</dbReference>
<dbReference type="InterPro" id="IPR014084">
    <property type="entry name" value="Urea_COase"/>
</dbReference>
<dbReference type="Gene3D" id="2.40.100.10">
    <property type="entry name" value="Cyclophilin-like"/>
    <property type="match status" value="2"/>
</dbReference>
<proteinExistence type="predicted"/>
<dbReference type="SUPFAM" id="SSF56059">
    <property type="entry name" value="Glutathione synthetase ATP-binding domain-like"/>
    <property type="match status" value="1"/>
</dbReference>
<evidence type="ECO:0000256" key="3">
    <source>
        <dbReference type="ARBA" id="ARBA00022741"/>
    </source>
</evidence>
<evidence type="ECO:0000256" key="8">
    <source>
        <dbReference type="SAM" id="MobiDB-lite"/>
    </source>
</evidence>
<gene>
    <name evidence="12" type="ORF">FJTKL_07064</name>
</gene>
<dbReference type="SUPFAM" id="SSF51230">
    <property type="entry name" value="Single hybrid motif"/>
    <property type="match status" value="1"/>
</dbReference>
<accession>A0ABR4EV09</accession>
<evidence type="ECO:0000256" key="2">
    <source>
        <dbReference type="ARBA" id="ARBA00022598"/>
    </source>
</evidence>
<dbReference type="NCBIfam" id="TIGR02712">
    <property type="entry name" value="urea_carbox"/>
    <property type="match status" value="1"/>
</dbReference>
<dbReference type="SUPFAM" id="SSF51246">
    <property type="entry name" value="Rudiment single hybrid motif"/>
    <property type="match status" value="1"/>
</dbReference>
<dbReference type="InterPro" id="IPR011053">
    <property type="entry name" value="Single_hybrid_motif"/>
</dbReference>
<keyword evidence="3 7" id="KW-0547">Nucleotide-binding</keyword>
<dbReference type="Gene3D" id="3.30.1360.40">
    <property type="match status" value="1"/>
</dbReference>
<dbReference type="CDD" id="cd06850">
    <property type="entry name" value="biotinyl_domain"/>
    <property type="match status" value="1"/>
</dbReference>
<evidence type="ECO:0000256" key="5">
    <source>
        <dbReference type="ARBA" id="ARBA00022840"/>
    </source>
</evidence>
<dbReference type="PROSITE" id="PS50968">
    <property type="entry name" value="BIOTINYL_LIPOYL"/>
    <property type="match status" value="1"/>
</dbReference>
<dbReference type="PROSITE" id="PS00867">
    <property type="entry name" value="CPSASE_2"/>
    <property type="match status" value="1"/>
</dbReference>
<evidence type="ECO:0000256" key="1">
    <source>
        <dbReference type="ARBA" id="ARBA00001953"/>
    </source>
</evidence>
<feature type="region of interest" description="Disordered" evidence="8">
    <location>
        <begin position="1134"/>
        <end position="1159"/>
    </location>
</feature>
<comment type="caution">
    <text evidence="12">The sequence shown here is derived from an EMBL/GenBank/DDBJ whole genome shotgun (WGS) entry which is preliminary data.</text>
</comment>
<dbReference type="Pfam" id="PF02682">
    <property type="entry name" value="CT_C_D"/>
    <property type="match status" value="1"/>
</dbReference>
<organism evidence="12 13">
    <name type="scientific">Diaporthe vaccinii</name>
    <dbReference type="NCBI Taxonomy" id="105482"/>
    <lineage>
        <taxon>Eukaryota</taxon>
        <taxon>Fungi</taxon>
        <taxon>Dikarya</taxon>
        <taxon>Ascomycota</taxon>
        <taxon>Pezizomycotina</taxon>
        <taxon>Sordariomycetes</taxon>
        <taxon>Sordariomycetidae</taxon>
        <taxon>Diaporthales</taxon>
        <taxon>Diaporthaceae</taxon>
        <taxon>Diaporthe</taxon>
        <taxon>Diaporthe eres species complex</taxon>
    </lineage>
</organism>
<feature type="domain" description="Lipoyl-binding" evidence="9">
    <location>
        <begin position="1153"/>
        <end position="1231"/>
    </location>
</feature>
<dbReference type="InterPro" id="IPR005482">
    <property type="entry name" value="Biotin_COase_C"/>
</dbReference>
<evidence type="ECO:0000313" key="12">
    <source>
        <dbReference type="EMBL" id="KAL2286274.1"/>
    </source>
</evidence>
<dbReference type="InterPro" id="IPR005479">
    <property type="entry name" value="CPAse_ATP-bd"/>
</dbReference>
<dbReference type="SUPFAM" id="SSF52440">
    <property type="entry name" value="PreATP-grasp domain"/>
    <property type="match status" value="1"/>
</dbReference>
<dbReference type="SUPFAM" id="SSF160467">
    <property type="entry name" value="PH0987 N-terminal domain-like"/>
    <property type="match status" value="1"/>
</dbReference>
<dbReference type="SMART" id="SM00797">
    <property type="entry name" value="AHS2"/>
    <property type="match status" value="1"/>
</dbReference>
<dbReference type="InterPro" id="IPR011054">
    <property type="entry name" value="Rudment_hybrid_motif"/>
</dbReference>
<dbReference type="Pfam" id="PF00364">
    <property type="entry name" value="Biotin_lipoyl"/>
    <property type="match status" value="1"/>
</dbReference>
<comment type="cofactor">
    <cofactor evidence="1">
        <name>biotin</name>
        <dbReference type="ChEBI" id="CHEBI:57586"/>
    </cofactor>
</comment>
<protein>
    <recommendedName>
        <fullName evidence="14">Urea carboxylase</fullName>
    </recommendedName>
</protein>
<dbReference type="InterPro" id="IPR000089">
    <property type="entry name" value="Biotin_lipoyl"/>
</dbReference>
<keyword evidence="6" id="KW-0092">Biotin</keyword>
<dbReference type="InterPro" id="IPR011764">
    <property type="entry name" value="Biotin_carboxylation_dom"/>
</dbReference>
<evidence type="ECO:0000259" key="11">
    <source>
        <dbReference type="PROSITE" id="PS50979"/>
    </source>
</evidence>
<evidence type="ECO:0000313" key="13">
    <source>
        <dbReference type="Proteomes" id="UP001600888"/>
    </source>
</evidence>
<evidence type="ECO:0008006" key="14">
    <source>
        <dbReference type="Google" id="ProtNLM"/>
    </source>
</evidence>
<dbReference type="SUPFAM" id="SSF50891">
    <property type="entry name" value="Cyclophilin-like"/>
    <property type="match status" value="2"/>
</dbReference>
<evidence type="ECO:0000259" key="10">
    <source>
        <dbReference type="PROSITE" id="PS50975"/>
    </source>
</evidence>
<dbReference type="PANTHER" id="PTHR18866">
    <property type="entry name" value="CARBOXYLASE:PYRUVATE/ACETYL-COA/PROPIONYL-COA CARBOXYLASE"/>
    <property type="match status" value="1"/>
</dbReference>
<keyword evidence="5 7" id="KW-0067">ATP-binding</keyword>
<keyword evidence="13" id="KW-1185">Reference proteome</keyword>
<dbReference type="PANTHER" id="PTHR18866:SF128">
    <property type="entry name" value="UREA AMIDOLYASE"/>
    <property type="match status" value="1"/>
</dbReference>
<dbReference type="InterPro" id="IPR029000">
    <property type="entry name" value="Cyclophilin-like_dom_sf"/>
</dbReference>
<dbReference type="InterPro" id="IPR011761">
    <property type="entry name" value="ATP-grasp"/>
</dbReference>
<keyword evidence="2" id="KW-0436">Ligase</keyword>
<dbReference type="Pfam" id="PF00289">
    <property type="entry name" value="Biotin_carb_N"/>
    <property type="match status" value="1"/>
</dbReference>
<dbReference type="Pfam" id="PF02626">
    <property type="entry name" value="CT_A_B"/>
    <property type="match status" value="1"/>
</dbReference>
<dbReference type="PROSITE" id="PS50975">
    <property type="entry name" value="ATP_GRASP"/>
    <property type="match status" value="1"/>
</dbReference>
<dbReference type="InterPro" id="IPR003833">
    <property type="entry name" value="CT_C_D"/>
</dbReference>
<name>A0ABR4EV09_9PEZI</name>
<dbReference type="Proteomes" id="UP001600888">
    <property type="component" value="Unassembled WGS sequence"/>
</dbReference>
<dbReference type="SMART" id="SM00796">
    <property type="entry name" value="AHS1"/>
    <property type="match status" value="1"/>
</dbReference>
<dbReference type="Gene3D" id="2.40.50.100">
    <property type="match status" value="1"/>
</dbReference>
<evidence type="ECO:0000256" key="6">
    <source>
        <dbReference type="ARBA" id="ARBA00023267"/>
    </source>
</evidence>
<evidence type="ECO:0000259" key="9">
    <source>
        <dbReference type="PROSITE" id="PS50968"/>
    </source>
</evidence>
<evidence type="ECO:0000256" key="7">
    <source>
        <dbReference type="PROSITE-ProRule" id="PRU00409"/>
    </source>
</evidence>
<dbReference type="InterPro" id="IPR050856">
    <property type="entry name" value="Biotin_carboxylase_complex"/>
</dbReference>
<keyword evidence="4" id="KW-0378">Hydrolase</keyword>
<dbReference type="InterPro" id="IPR016185">
    <property type="entry name" value="PreATP-grasp_dom_sf"/>
</dbReference>
<evidence type="ECO:0000256" key="4">
    <source>
        <dbReference type="ARBA" id="ARBA00022801"/>
    </source>
</evidence>
<sequence length="1241" mass="134466">MATVPAPERRITLVLIANRGEIAVRIIKTLRKMNIKSVAIYADNDAESAHVRDADVALRLQGSTVAETYLNADQVLALARSASADAVIPGYGFLSESAGFAARVEAEGMVWVGPTPAQMSELGLKHRARAIAAGAGVPTLPGSSGLVASVEDALREARRVGFPLMIKSSAGGGGIGLRRCEDAEELEEALQSVQRLAAANFGDCSVFLERFVERARHVEVQILGDGTGRVITAGERDCSLQRRHQKVLEESPALMVPTKTSAQMRDAAVRLASAVKYRNVGTVEFIYDLDTQDFYFLEVNTRLQVEHPITEAVTGLDLVEAMLEIAGDGGQQLFQKYPEGIVPITGVAIEIRLYAEDPLQDFCPCAGRILELELPSDLRVDSWVSCGTDLTTSYDPMMAKLIAKGSDRGEAVARLREGLAMTRVVGVETNLDYLRQLTASPMFQCGHYTTKCLDDFGFTSSSFRVVEPGSLTTIQDWPGRTGYWNVGVPPCGPIDDLSFRLANRLVGNHDSCAGLECYIKGPSLTFHRDALVAIVGGLTPVHIDKQRVPMNQAVHVQAGSTLTSGLVESGSRFYIAIHGGIDVPRVMGSRATFELGQMGGSAGRKLQRGDLIRLGDSSDFEAIEDEALLVVPAVSIPLQPKAEWTIGVVPGPHGEPDFFTAEGLASLFDSVWTVHYNSNRLGIRLKGPRPQWARQDGGGAGLHPSNIHDSPYSIGSVSFTGDEAVVLTCDGPSLGGFVVFSVVASAEMWKLGQVRPGDTIWLRPISVEKAFKLNAELLHAIKDLTPLPSWETPAVGPVAVMPDSTVLGTINHNEQRILVRQAGDCAVLLEFGDASGFRLRQSFEILAFSQHHQTQQAIPEVEELTPGVCTLHVRYIPGIAPRTILDRLALHVQSYAVPEQVPSRRIQLPLAFDDNVTRAAVERYAATIRASAPWLPSNIDFLAQLNGVDRDVLRGILESSDFLVLGLGDVYLGSPCAVPLDPRHRLFGSKYNPSRTFTPRGAVGVGGQYMCIYAANSPGGYQLVGRTIDNIWYPATAAGPTKDKSQQQQQQQNNQQFMFRIFDQISFCAITEAELDAAQAAGTQGDLVRIEDGVLDLAAHEAWADTHREDIAATLAQRTRAIEAAPFLGELTRPREAADAADGGSAWAGPEEKDEAGEEDWWERVKAGIPGRCWRLLVKKGDRVKTGSVLAYLESCKMEVQIPSPLDGICVRTQVKEGGVVDAHDTLVVIRPDPKEEPYEA</sequence>
<dbReference type="Pfam" id="PF02786">
    <property type="entry name" value="CPSase_L_D2"/>
    <property type="match status" value="1"/>
</dbReference>